<evidence type="ECO:0000256" key="3">
    <source>
        <dbReference type="ARBA" id="ARBA00022989"/>
    </source>
</evidence>
<keyword evidence="3 5" id="KW-1133">Transmembrane helix</keyword>
<feature type="transmembrane region" description="Helical" evidence="5">
    <location>
        <begin position="46"/>
        <end position="67"/>
    </location>
</feature>
<protein>
    <submittedName>
        <fullName evidence="7">Putative NADH-quinone oxidoreductase subunit N</fullName>
    </submittedName>
</protein>
<feature type="transmembrane region" description="Helical" evidence="5">
    <location>
        <begin position="165"/>
        <end position="183"/>
    </location>
</feature>
<dbReference type="EMBL" id="JNSL01000193">
    <property type="protein sequence ID" value="KGA13298.1"/>
    <property type="molecule type" value="Genomic_DNA"/>
</dbReference>
<reference evidence="7" key="1">
    <citation type="submission" date="2014-06" db="EMBL/GenBank/DDBJ databases">
        <title>Key roles for freshwater Actinobacteria revealed by deep metagenomic sequencing.</title>
        <authorList>
            <person name="Ghai R."/>
            <person name="Mizuno C.M."/>
            <person name="Picazo A."/>
            <person name="Camacho A."/>
            <person name="Rodriguez-Valera F."/>
        </authorList>
    </citation>
    <scope>NUCLEOTIDE SEQUENCE</scope>
</reference>
<evidence type="ECO:0000256" key="1">
    <source>
        <dbReference type="ARBA" id="ARBA00004141"/>
    </source>
</evidence>
<feature type="transmembrane region" description="Helical" evidence="5">
    <location>
        <begin position="142"/>
        <end position="159"/>
    </location>
</feature>
<dbReference type="InterPro" id="IPR001750">
    <property type="entry name" value="ND/Mrp_TM"/>
</dbReference>
<dbReference type="HAMAP" id="MF_00445">
    <property type="entry name" value="NDH1_NuoN_1"/>
    <property type="match status" value="1"/>
</dbReference>
<dbReference type="GO" id="GO:0042773">
    <property type="term" value="P:ATP synthesis coupled electron transport"/>
    <property type="evidence" value="ECO:0007669"/>
    <property type="project" value="InterPro"/>
</dbReference>
<evidence type="ECO:0000256" key="2">
    <source>
        <dbReference type="ARBA" id="ARBA00022692"/>
    </source>
</evidence>
<feature type="transmembrane region" description="Helical" evidence="5">
    <location>
        <begin position="477"/>
        <end position="502"/>
    </location>
</feature>
<gene>
    <name evidence="7" type="ORF">GM51_20150</name>
</gene>
<feature type="transmembrane region" description="Helical" evidence="5">
    <location>
        <begin position="16"/>
        <end position="39"/>
    </location>
</feature>
<evidence type="ECO:0000313" key="7">
    <source>
        <dbReference type="EMBL" id="KGA13298.1"/>
    </source>
</evidence>
<feature type="transmembrane region" description="Helical" evidence="5">
    <location>
        <begin position="239"/>
        <end position="261"/>
    </location>
</feature>
<name>A0A094S5Y5_9ZZZZ</name>
<keyword evidence="4 5" id="KW-0472">Membrane</keyword>
<dbReference type="InterPro" id="IPR010096">
    <property type="entry name" value="NADH-Q_OxRdtase_suN/2"/>
</dbReference>
<feature type="transmembrane region" description="Helical" evidence="5">
    <location>
        <begin position="335"/>
        <end position="353"/>
    </location>
</feature>
<dbReference type="GO" id="GO:0008137">
    <property type="term" value="F:NADH dehydrogenase (ubiquinone) activity"/>
    <property type="evidence" value="ECO:0007669"/>
    <property type="project" value="InterPro"/>
</dbReference>
<dbReference type="GO" id="GO:0016020">
    <property type="term" value="C:membrane"/>
    <property type="evidence" value="ECO:0007669"/>
    <property type="project" value="UniProtKB-SubCell"/>
</dbReference>
<organism evidence="7">
    <name type="scientific">freshwater metagenome</name>
    <dbReference type="NCBI Taxonomy" id="449393"/>
    <lineage>
        <taxon>unclassified sequences</taxon>
        <taxon>metagenomes</taxon>
        <taxon>ecological metagenomes</taxon>
    </lineage>
</organism>
<accession>A0A094S5Y5</accession>
<comment type="caution">
    <text evidence="7">The sequence shown here is derived from an EMBL/GenBank/DDBJ whole genome shotgun (WGS) entry which is preliminary data.</text>
</comment>
<feature type="transmembrane region" description="Helical" evidence="5">
    <location>
        <begin position="404"/>
        <end position="424"/>
    </location>
</feature>
<evidence type="ECO:0000259" key="6">
    <source>
        <dbReference type="Pfam" id="PF00361"/>
    </source>
</evidence>
<feature type="transmembrane region" description="Helical" evidence="5">
    <location>
        <begin position="444"/>
        <end position="468"/>
    </location>
</feature>
<dbReference type="NCBIfam" id="NF004441">
    <property type="entry name" value="PRK05777.1-4"/>
    <property type="match status" value="1"/>
</dbReference>
<proteinExistence type="inferred from homology"/>
<evidence type="ECO:0000256" key="5">
    <source>
        <dbReference type="SAM" id="Phobius"/>
    </source>
</evidence>
<feature type="transmembrane region" description="Helical" evidence="5">
    <location>
        <begin position="195"/>
        <end position="219"/>
    </location>
</feature>
<sequence length="518" mass="54656">MMQNVVNSIPTPNFEYALLSPILIMFFAACAGVLIEAFLPNEKRRFSHLLVVFTSLLLAFFAVVLQSGPNGRALVASGTVALDGPGWILQGTILLVAAMSALLFAESKVDPLGDAFAARASTLPGGEEEKTVTKLGWAQTEVWPLLSFSVTGMLLFVTANDLLVMFVALEVMSLPLYLLAGLARRRRLLSQEAALKYFILGALASAILLFGSALTYAYTGSLEFGQISNGISSANNSPGLLTAAIALVAVGMLFKIGAVPFHQWVPDVYTGAPTPVTSFMAGAVKVAAFGGLLRIFYVAFGSLVWDWRPLIWVVAGLTMVVGSVIALSQSDFKRMLAYSSISNGGFILVGFSGTNRAAIAAVLIYLITYAFATVGAFALITLIREQAGESATLIRWKGLGKKSPLAAGLMSLFMLSFAGVPLTSGFTAKFGVFTAAIAGGATPLVLIGVLASVIAAVFYIRVIILMFFSDPIPEGPFVVVPSVFTTIAISASTVVTIILGLFPQIVIDLVSSASVFLR</sequence>
<keyword evidence="2 5" id="KW-0812">Transmembrane</keyword>
<feature type="transmembrane region" description="Helical" evidence="5">
    <location>
        <begin position="359"/>
        <end position="383"/>
    </location>
</feature>
<dbReference type="PANTHER" id="PTHR22773">
    <property type="entry name" value="NADH DEHYDROGENASE"/>
    <property type="match status" value="1"/>
</dbReference>
<dbReference type="Pfam" id="PF00361">
    <property type="entry name" value="Proton_antipo_M"/>
    <property type="match status" value="1"/>
</dbReference>
<evidence type="ECO:0000256" key="4">
    <source>
        <dbReference type="ARBA" id="ARBA00023136"/>
    </source>
</evidence>
<dbReference type="NCBIfam" id="TIGR01770">
    <property type="entry name" value="NDH_I_N"/>
    <property type="match status" value="1"/>
</dbReference>
<feature type="transmembrane region" description="Helical" evidence="5">
    <location>
        <begin position="87"/>
        <end position="105"/>
    </location>
</feature>
<dbReference type="AlphaFoldDB" id="A0A094S5Y5"/>
<feature type="transmembrane region" description="Helical" evidence="5">
    <location>
        <begin position="310"/>
        <end position="328"/>
    </location>
</feature>
<feature type="domain" description="NADH:quinone oxidoreductase/Mrp antiporter transmembrane" evidence="6">
    <location>
        <begin position="159"/>
        <end position="454"/>
    </location>
</feature>
<feature type="transmembrane region" description="Helical" evidence="5">
    <location>
        <begin position="282"/>
        <end position="304"/>
    </location>
</feature>
<comment type="subcellular location">
    <subcellularLocation>
        <location evidence="1">Membrane</location>
        <topology evidence="1">Multi-pass membrane protein</topology>
    </subcellularLocation>
</comment>